<protein>
    <submittedName>
        <fullName evidence="2">dTDP-3-amino-3,6-dideoxy-alpha-D-galactopyranose transaminase</fullName>
        <ecNumber evidence="2">2.6.1.90</ecNumber>
    </submittedName>
</protein>
<dbReference type="EC" id="2.6.1.90" evidence="2"/>
<keyword evidence="2" id="KW-0808">Transferase</keyword>
<accession>A0A645JLL6</accession>
<dbReference type="InterPro" id="IPR000653">
    <property type="entry name" value="DegT/StrS_aminotransferase"/>
</dbReference>
<dbReference type="EMBL" id="VSSQ01145450">
    <property type="protein sequence ID" value="MPN64491.1"/>
    <property type="molecule type" value="Genomic_DNA"/>
</dbReference>
<sequence length="102" mass="11992">MDGIKNDKIKLLTIPDWDAHVFHLFPVLCKDRDSLQNYLAVNEIQTIIHYPIPPHKQECYKDMNELSLPITEQIHREELSLPISPVMTENEVMKVIDVINKW</sequence>
<dbReference type="PANTHER" id="PTHR30244">
    <property type="entry name" value="TRANSAMINASE"/>
    <property type="match status" value="1"/>
</dbReference>
<reference evidence="2" key="1">
    <citation type="submission" date="2019-08" db="EMBL/GenBank/DDBJ databases">
        <authorList>
            <person name="Kucharzyk K."/>
            <person name="Murdoch R.W."/>
            <person name="Higgins S."/>
            <person name="Loffler F."/>
        </authorList>
    </citation>
    <scope>NUCLEOTIDE SEQUENCE</scope>
</reference>
<keyword evidence="2" id="KW-0032">Aminotransferase</keyword>
<organism evidence="2">
    <name type="scientific">bioreactor metagenome</name>
    <dbReference type="NCBI Taxonomy" id="1076179"/>
    <lineage>
        <taxon>unclassified sequences</taxon>
        <taxon>metagenomes</taxon>
        <taxon>ecological metagenomes</taxon>
    </lineage>
</organism>
<evidence type="ECO:0000313" key="2">
    <source>
        <dbReference type="EMBL" id="MPN64491.1"/>
    </source>
</evidence>
<dbReference type="Gene3D" id="3.90.1150.10">
    <property type="entry name" value="Aspartate Aminotransferase, domain 1"/>
    <property type="match status" value="1"/>
</dbReference>
<evidence type="ECO:0000256" key="1">
    <source>
        <dbReference type="ARBA" id="ARBA00022898"/>
    </source>
</evidence>
<dbReference type="AlphaFoldDB" id="A0A645JLL6"/>
<dbReference type="SUPFAM" id="SSF53383">
    <property type="entry name" value="PLP-dependent transferases"/>
    <property type="match status" value="1"/>
</dbReference>
<dbReference type="Pfam" id="PF01041">
    <property type="entry name" value="DegT_DnrJ_EryC1"/>
    <property type="match status" value="1"/>
</dbReference>
<comment type="caution">
    <text evidence="2">The sequence shown here is derived from an EMBL/GenBank/DDBJ whole genome shotgun (WGS) entry which is preliminary data.</text>
</comment>
<name>A0A645JLL6_9ZZZZ</name>
<keyword evidence="1" id="KW-0663">Pyridoxal phosphate</keyword>
<gene>
    <name evidence="2" type="primary">fdtB_9</name>
    <name evidence="2" type="ORF">SDC9_212266</name>
</gene>
<dbReference type="InterPro" id="IPR015422">
    <property type="entry name" value="PyrdxlP-dep_Trfase_small"/>
</dbReference>
<dbReference type="GO" id="GO:0000271">
    <property type="term" value="P:polysaccharide biosynthetic process"/>
    <property type="evidence" value="ECO:0007669"/>
    <property type="project" value="TreeGrafter"/>
</dbReference>
<dbReference type="GO" id="GO:0030170">
    <property type="term" value="F:pyridoxal phosphate binding"/>
    <property type="evidence" value="ECO:0007669"/>
    <property type="project" value="TreeGrafter"/>
</dbReference>
<proteinExistence type="predicted"/>
<dbReference type="PANTHER" id="PTHR30244:SF36">
    <property type="entry name" value="3-OXO-GLUCOSE-6-PHOSPHATE:GLUTAMATE AMINOTRANSFERASE"/>
    <property type="match status" value="1"/>
</dbReference>
<dbReference type="InterPro" id="IPR015424">
    <property type="entry name" value="PyrdxlP-dep_Trfase"/>
</dbReference>
<dbReference type="GO" id="GO:0008483">
    <property type="term" value="F:transaminase activity"/>
    <property type="evidence" value="ECO:0007669"/>
    <property type="project" value="UniProtKB-KW"/>
</dbReference>